<dbReference type="Gene3D" id="2.60.40.10">
    <property type="entry name" value="Immunoglobulins"/>
    <property type="match status" value="1"/>
</dbReference>
<dbReference type="InterPro" id="IPR017900">
    <property type="entry name" value="4Fe4S_Fe_S_CS"/>
</dbReference>
<feature type="transmembrane region" description="Helical" evidence="7">
    <location>
        <begin position="335"/>
        <end position="358"/>
    </location>
</feature>
<evidence type="ECO:0000256" key="2">
    <source>
        <dbReference type="ARBA" id="ARBA00022485"/>
    </source>
</evidence>
<organism evidence="9">
    <name type="scientific">Leucothrix mucor</name>
    <dbReference type="NCBI Taxonomy" id="45248"/>
    <lineage>
        <taxon>Bacteria</taxon>
        <taxon>Pseudomonadati</taxon>
        <taxon>Pseudomonadota</taxon>
        <taxon>Gammaproteobacteria</taxon>
        <taxon>Thiotrichales</taxon>
        <taxon>Thiotrichaceae</taxon>
        <taxon>Leucothrix</taxon>
    </lineage>
</organism>
<dbReference type="Pfam" id="PF11614">
    <property type="entry name" value="FixG_C"/>
    <property type="match status" value="1"/>
</dbReference>
<evidence type="ECO:0000259" key="8">
    <source>
        <dbReference type="PROSITE" id="PS51379"/>
    </source>
</evidence>
<dbReference type="Pfam" id="PF12801">
    <property type="entry name" value="Fer4_5"/>
    <property type="match status" value="1"/>
</dbReference>
<feature type="transmembrane region" description="Helical" evidence="7">
    <location>
        <begin position="182"/>
        <end position="203"/>
    </location>
</feature>
<dbReference type="InterPro" id="IPR032879">
    <property type="entry name" value="FixG_C"/>
</dbReference>
<evidence type="ECO:0000313" key="9">
    <source>
        <dbReference type="EMBL" id="HFC91241.1"/>
    </source>
</evidence>
<dbReference type="PANTHER" id="PTHR30176:SF3">
    <property type="entry name" value="FERREDOXIN-TYPE PROTEIN NAPH"/>
    <property type="match status" value="1"/>
</dbReference>
<evidence type="ECO:0000256" key="3">
    <source>
        <dbReference type="ARBA" id="ARBA00022723"/>
    </source>
</evidence>
<accession>A0A7V2T0T0</accession>
<dbReference type="GO" id="GO:0046872">
    <property type="term" value="F:metal ion binding"/>
    <property type="evidence" value="ECO:0007669"/>
    <property type="project" value="UniProtKB-KW"/>
</dbReference>
<proteinExistence type="predicted"/>
<dbReference type="GO" id="GO:0005886">
    <property type="term" value="C:plasma membrane"/>
    <property type="evidence" value="ECO:0007669"/>
    <property type="project" value="TreeGrafter"/>
</dbReference>
<evidence type="ECO:0000256" key="7">
    <source>
        <dbReference type="SAM" id="Phobius"/>
    </source>
</evidence>
<dbReference type="InterPro" id="IPR009051">
    <property type="entry name" value="Helical_ferredxn"/>
</dbReference>
<feature type="domain" description="4Fe-4S ferredoxin-type" evidence="8">
    <location>
        <begin position="257"/>
        <end position="285"/>
    </location>
</feature>
<dbReference type="EMBL" id="DRMS01000011">
    <property type="protein sequence ID" value="HFC91241.1"/>
    <property type="molecule type" value="Genomic_DNA"/>
</dbReference>
<dbReference type="Pfam" id="PF13746">
    <property type="entry name" value="Fer4_18"/>
    <property type="match status" value="1"/>
</dbReference>
<keyword evidence="2" id="KW-0004">4Fe-4S</keyword>
<feature type="transmembrane region" description="Helical" evidence="7">
    <location>
        <begin position="27"/>
        <end position="45"/>
    </location>
</feature>
<dbReference type="SUPFAM" id="SSF54862">
    <property type="entry name" value="4Fe-4S ferredoxins"/>
    <property type="match status" value="1"/>
</dbReference>
<gene>
    <name evidence="9" type="primary">ccoG</name>
    <name evidence="9" type="ORF">ENJ51_00350</name>
</gene>
<dbReference type="GO" id="GO:0051539">
    <property type="term" value="F:4 iron, 4 sulfur cluster binding"/>
    <property type="evidence" value="ECO:0007669"/>
    <property type="project" value="UniProtKB-KW"/>
</dbReference>
<evidence type="ECO:0000256" key="5">
    <source>
        <dbReference type="ARBA" id="ARBA00023004"/>
    </source>
</evidence>
<keyword evidence="7" id="KW-0472">Membrane</keyword>
<protein>
    <submittedName>
        <fullName evidence="9">Cytochrome c oxidase accessory protein CcoG</fullName>
    </submittedName>
</protein>
<sequence>MKETPIQFVEYSEAIQPRSVKGRFRNLKSYVLVLAYAVFFLLPWLRWEREIGSDQAIIFDLASLRFYIFDFIVHPQDIYWLSILLFLAAVFLFFITTLAGRVFCGYFCFQTLWTDAYRWIEHTIQGDRIKRIRLNKQSWTTEKVIKKSLTHFFWLFLSFLTGLSFVLYWGDAFELSAHFFTGTAPAAAYITTLILTASTYLAAGFARDAICRHVCPYSRFQSAMFDENTLIVSYDYVRGEAKEGRAKPIKALKTQDARKEKGIGDCVDCGLCVQVCPMGIDIRDGLQLDCIHCALCIDACNNIMDARGWDRGLIKYTSENNLHGKKNHYINVRSVGYGIASLLSIGLLYISITSSALLNVSVSQTRQPLFVPMSDGRVQNSYHFSFINKTRKPAKLEVSIEGLEGAEISLGQIENIIVKADKSLRLFVKVMRHPNESNAQRNMPFRFKVMPVEGDLKEPVFINSQFITH</sequence>
<keyword evidence="1" id="KW-0813">Transport</keyword>
<dbReference type="NCBIfam" id="TIGR02745">
    <property type="entry name" value="ccoG_rdxA_fixG"/>
    <property type="match status" value="1"/>
</dbReference>
<keyword evidence="5" id="KW-0408">Iron</keyword>
<comment type="caution">
    <text evidence="9">The sequence shown here is derived from an EMBL/GenBank/DDBJ whole genome shotgun (WGS) entry which is preliminary data.</text>
</comment>
<dbReference type="InterPro" id="IPR014116">
    <property type="entry name" value="Cyt_c_oxidase_cbb3_FixG"/>
</dbReference>
<dbReference type="AlphaFoldDB" id="A0A7V2T0T0"/>
<keyword evidence="6" id="KW-0411">Iron-sulfur</keyword>
<keyword evidence="7" id="KW-0812">Transmembrane</keyword>
<dbReference type="InterPro" id="IPR017896">
    <property type="entry name" value="4Fe4S_Fe-S-bd"/>
</dbReference>
<reference evidence="9" key="1">
    <citation type="journal article" date="2020" name="mSystems">
        <title>Genome- and Community-Level Interaction Insights into Carbon Utilization and Element Cycling Functions of Hydrothermarchaeota in Hydrothermal Sediment.</title>
        <authorList>
            <person name="Zhou Z."/>
            <person name="Liu Y."/>
            <person name="Xu W."/>
            <person name="Pan J."/>
            <person name="Luo Z.H."/>
            <person name="Li M."/>
        </authorList>
    </citation>
    <scope>NUCLEOTIDE SEQUENCE [LARGE SCALE GENOMIC DNA]</scope>
    <source>
        <strain evidence="9">HyVt-493</strain>
    </source>
</reference>
<dbReference type="Gene3D" id="1.10.1060.10">
    <property type="entry name" value="Alpha-helical ferredoxin"/>
    <property type="match status" value="1"/>
</dbReference>
<dbReference type="Proteomes" id="UP000885750">
    <property type="component" value="Unassembled WGS sequence"/>
</dbReference>
<name>A0A7V2T0T0_LEUMU</name>
<dbReference type="InterPro" id="IPR051684">
    <property type="entry name" value="Electron_Trans/Redox"/>
</dbReference>
<evidence type="ECO:0000256" key="1">
    <source>
        <dbReference type="ARBA" id="ARBA00022448"/>
    </source>
</evidence>
<keyword evidence="3" id="KW-0479">Metal-binding</keyword>
<dbReference type="PROSITE" id="PS00198">
    <property type="entry name" value="4FE4S_FER_1"/>
    <property type="match status" value="1"/>
</dbReference>
<evidence type="ECO:0000256" key="6">
    <source>
        <dbReference type="ARBA" id="ARBA00023014"/>
    </source>
</evidence>
<feature type="transmembrane region" description="Helical" evidence="7">
    <location>
        <begin position="152"/>
        <end position="170"/>
    </location>
</feature>
<dbReference type="PANTHER" id="PTHR30176">
    <property type="entry name" value="FERREDOXIN-TYPE PROTEIN NAPH"/>
    <property type="match status" value="1"/>
</dbReference>
<keyword evidence="7" id="KW-1133">Transmembrane helix</keyword>
<keyword evidence="4" id="KW-0249">Electron transport</keyword>
<evidence type="ECO:0000256" key="4">
    <source>
        <dbReference type="ARBA" id="ARBA00022982"/>
    </source>
</evidence>
<feature type="transmembrane region" description="Helical" evidence="7">
    <location>
        <begin position="79"/>
        <end position="109"/>
    </location>
</feature>
<dbReference type="PROSITE" id="PS51379">
    <property type="entry name" value="4FE4S_FER_2"/>
    <property type="match status" value="1"/>
</dbReference>
<dbReference type="InterPro" id="IPR013783">
    <property type="entry name" value="Ig-like_fold"/>
</dbReference>